<dbReference type="Proteomes" id="UP000095287">
    <property type="component" value="Unplaced"/>
</dbReference>
<feature type="compositionally biased region" description="Basic and acidic residues" evidence="1">
    <location>
        <begin position="179"/>
        <end position="214"/>
    </location>
</feature>
<keyword evidence="2" id="KW-0472">Membrane</keyword>
<proteinExistence type="predicted"/>
<protein>
    <submittedName>
        <fullName evidence="4">Uncharacterized protein</fullName>
    </submittedName>
</protein>
<evidence type="ECO:0000256" key="1">
    <source>
        <dbReference type="SAM" id="MobiDB-lite"/>
    </source>
</evidence>
<accession>A0A1I8A461</accession>
<dbReference type="AlphaFoldDB" id="A0A1I8A461"/>
<sequence length="214" mass="23934">MSGRIARRSRSRSQVSEKSVASSEVLTEDTDSNFYPTVLGLVVFGFFNIAISSVGSAAPFFLGIFGLLFAAFTLQYFLLHGHHFWRSLHVFYDEANILETNDGFECYDGPVLDDQTPGGCCGGPFPVMGPQDSFYVQHYGNMMPNALRFQKEWEEEDRKRKEEKKKAMEKTQSTLGEGGKSDKSNTADSSKKTRKDVRSEKAAKSEKPESTIVL</sequence>
<reference evidence="4" key="1">
    <citation type="submission" date="2016-11" db="UniProtKB">
        <authorList>
            <consortium name="WormBaseParasite"/>
        </authorList>
    </citation>
    <scope>IDENTIFICATION</scope>
</reference>
<name>A0A1I8A461_9BILA</name>
<organism evidence="3 4">
    <name type="scientific">Steinernema glaseri</name>
    <dbReference type="NCBI Taxonomy" id="37863"/>
    <lineage>
        <taxon>Eukaryota</taxon>
        <taxon>Metazoa</taxon>
        <taxon>Ecdysozoa</taxon>
        <taxon>Nematoda</taxon>
        <taxon>Chromadorea</taxon>
        <taxon>Rhabditida</taxon>
        <taxon>Tylenchina</taxon>
        <taxon>Panagrolaimomorpha</taxon>
        <taxon>Strongyloidoidea</taxon>
        <taxon>Steinernematidae</taxon>
        <taxon>Steinernema</taxon>
    </lineage>
</organism>
<feature type="transmembrane region" description="Helical" evidence="2">
    <location>
        <begin position="60"/>
        <end position="79"/>
    </location>
</feature>
<dbReference type="WBParaSite" id="L893_g32512.t1">
    <property type="protein sequence ID" value="L893_g32512.t1"/>
    <property type="gene ID" value="L893_g32512"/>
</dbReference>
<feature type="region of interest" description="Disordered" evidence="1">
    <location>
        <begin position="153"/>
        <end position="214"/>
    </location>
</feature>
<feature type="transmembrane region" description="Helical" evidence="2">
    <location>
        <begin position="34"/>
        <end position="54"/>
    </location>
</feature>
<evidence type="ECO:0000313" key="3">
    <source>
        <dbReference type="Proteomes" id="UP000095287"/>
    </source>
</evidence>
<keyword evidence="3" id="KW-1185">Reference proteome</keyword>
<evidence type="ECO:0000313" key="4">
    <source>
        <dbReference type="WBParaSite" id="L893_g32512.t1"/>
    </source>
</evidence>
<feature type="compositionally biased region" description="Basic and acidic residues" evidence="1">
    <location>
        <begin position="153"/>
        <end position="169"/>
    </location>
</feature>
<keyword evidence="2" id="KW-1133">Transmembrane helix</keyword>
<evidence type="ECO:0000256" key="2">
    <source>
        <dbReference type="SAM" id="Phobius"/>
    </source>
</evidence>
<keyword evidence="2" id="KW-0812">Transmembrane</keyword>